<sequence>MVQAQADLNTRSELELKPIDEVGRLLGMASSALRYYDERGLVPAAARSKGKRWYGPHELRRLAFIKIAQRLGIPLATVAAILDAPGPDWRTTVRAQIGDLDHLIEQAKGARHFLEHALDCPVDHPARDCSSMTDALDHIVDGGTVEQLADSHFYRSTR</sequence>
<feature type="domain" description="HTH merR-type" evidence="2">
    <location>
        <begin position="21"/>
        <end position="84"/>
    </location>
</feature>
<name>A0A7G7MH04_9PSEU</name>
<keyword evidence="1" id="KW-0238">DNA-binding</keyword>
<keyword evidence="4" id="KW-1185">Reference proteome</keyword>
<dbReference type="SUPFAM" id="SSF46955">
    <property type="entry name" value="Putative DNA-binding domain"/>
    <property type="match status" value="1"/>
</dbReference>
<reference evidence="3 4" key="1">
    <citation type="submission" date="2020-08" db="EMBL/GenBank/DDBJ databases">
        <authorList>
            <person name="Mo P."/>
        </authorList>
    </citation>
    <scope>NUCLEOTIDE SEQUENCE [LARGE SCALE GENOMIC DNA]</scope>
    <source>
        <strain evidence="3 4">CGMCC 4.1532</strain>
    </source>
</reference>
<dbReference type="Proteomes" id="UP000515728">
    <property type="component" value="Chromosome"/>
</dbReference>
<evidence type="ECO:0000313" key="3">
    <source>
        <dbReference type="EMBL" id="QNG52065.1"/>
    </source>
</evidence>
<evidence type="ECO:0000259" key="2">
    <source>
        <dbReference type="PROSITE" id="PS50937"/>
    </source>
</evidence>
<dbReference type="KEGG" id="ppel:H6H00_29065"/>
<dbReference type="SMART" id="SM00422">
    <property type="entry name" value="HTH_MERR"/>
    <property type="match status" value="1"/>
</dbReference>
<organism evidence="3 4">
    <name type="scientific">Pseudonocardia petroleophila</name>
    <dbReference type="NCBI Taxonomy" id="37331"/>
    <lineage>
        <taxon>Bacteria</taxon>
        <taxon>Bacillati</taxon>
        <taxon>Actinomycetota</taxon>
        <taxon>Actinomycetes</taxon>
        <taxon>Pseudonocardiales</taxon>
        <taxon>Pseudonocardiaceae</taxon>
        <taxon>Pseudonocardia</taxon>
    </lineage>
</organism>
<dbReference type="PROSITE" id="PS50937">
    <property type="entry name" value="HTH_MERR_2"/>
    <property type="match status" value="1"/>
</dbReference>
<dbReference type="AlphaFoldDB" id="A0A7G7MH04"/>
<dbReference type="InterPro" id="IPR000551">
    <property type="entry name" value="MerR-type_HTH_dom"/>
</dbReference>
<dbReference type="InterPro" id="IPR009061">
    <property type="entry name" value="DNA-bd_dom_put_sf"/>
</dbReference>
<evidence type="ECO:0000313" key="4">
    <source>
        <dbReference type="Proteomes" id="UP000515728"/>
    </source>
</evidence>
<accession>A0A7G7MH04</accession>
<dbReference type="PANTHER" id="PTHR30204">
    <property type="entry name" value="REDOX-CYCLING DRUG-SENSING TRANSCRIPTIONAL ACTIVATOR SOXR"/>
    <property type="match status" value="1"/>
</dbReference>
<dbReference type="InterPro" id="IPR047057">
    <property type="entry name" value="MerR_fam"/>
</dbReference>
<protein>
    <submittedName>
        <fullName evidence="3">MerR family transcriptional regulator</fullName>
    </submittedName>
</protein>
<dbReference type="EMBL" id="CP060131">
    <property type="protein sequence ID" value="QNG52065.1"/>
    <property type="molecule type" value="Genomic_DNA"/>
</dbReference>
<dbReference type="PANTHER" id="PTHR30204:SF97">
    <property type="entry name" value="MERR FAMILY REGULATORY PROTEIN"/>
    <property type="match status" value="1"/>
</dbReference>
<dbReference type="PRINTS" id="PR00040">
    <property type="entry name" value="HTHMERR"/>
</dbReference>
<dbReference type="GO" id="GO:0003700">
    <property type="term" value="F:DNA-binding transcription factor activity"/>
    <property type="evidence" value="ECO:0007669"/>
    <property type="project" value="InterPro"/>
</dbReference>
<dbReference type="Pfam" id="PF13411">
    <property type="entry name" value="MerR_1"/>
    <property type="match status" value="1"/>
</dbReference>
<dbReference type="GO" id="GO:0003677">
    <property type="term" value="F:DNA binding"/>
    <property type="evidence" value="ECO:0007669"/>
    <property type="project" value="UniProtKB-KW"/>
</dbReference>
<dbReference type="Gene3D" id="1.10.1660.10">
    <property type="match status" value="1"/>
</dbReference>
<evidence type="ECO:0000256" key="1">
    <source>
        <dbReference type="ARBA" id="ARBA00023125"/>
    </source>
</evidence>
<proteinExistence type="predicted"/>
<gene>
    <name evidence="3" type="ORF">H6H00_29065</name>
</gene>